<dbReference type="Gramene" id="mRNA:HanXRQr2_Chr01g0036161">
    <property type="protein sequence ID" value="CDS:HanXRQr2_Chr01g0036161.1"/>
    <property type="gene ID" value="HanXRQr2_Chr01g0036161"/>
</dbReference>
<comment type="caution">
    <text evidence="2">The sequence shown here is derived from an EMBL/GenBank/DDBJ whole genome shotgun (WGS) entry which is preliminary data.</text>
</comment>
<reference evidence="2" key="2">
    <citation type="submission" date="2020-06" db="EMBL/GenBank/DDBJ databases">
        <title>Helianthus annuus Genome sequencing and assembly Release 2.</title>
        <authorList>
            <person name="Gouzy J."/>
            <person name="Langlade N."/>
            <person name="Munos S."/>
        </authorList>
    </citation>
    <scope>NUCLEOTIDE SEQUENCE</scope>
    <source>
        <tissue evidence="2">Leaves</tissue>
    </source>
</reference>
<feature type="compositionally biased region" description="Polar residues" evidence="1">
    <location>
        <begin position="1"/>
        <end position="11"/>
    </location>
</feature>
<organism evidence="2 3">
    <name type="scientific">Helianthus annuus</name>
    <name type="common">Common sunflower</name>
    <dbReference type="NCBI Taxonomy" id="4232"/>
    <lineage>
        <taxon>Eukaryota</taxon>
        <taxon>Viridiplantae</taxon>
        <taxon>Streptophyta</taxon>
        <taxon>Embryophyta</taxon>
        <taxon>Tracheophyta</taxon>
        <taxon>Spermatophyta</taxon>
        <taxon>Magnoliopsida</taxon>
        <taxon>eudicotyledons</taxon>
        <taxon>Gunneridae</taxon>
        <taxon>Pentapetalae</taxon>
        <taxon>asterids</taxon>
        <taxon>campanulids</taxon>
        <taxon>Asterales</taxon>
        <taxon>Asteraceae</taxon>
        <taxon>Asteroideae</taxon>
        <taxon>Heliantheae alliance</taxon>
        <taxon>Heliantheae</taxon>
        <taxon>Helianthus</taxon>
    </lineage>
</organism>
<evidence type="ECO:0000313" key="3">
    <source>
        <dbReference type="Proteomes" id="UP000215914"/>
    </source>
</evidence>
<protein>
    <submittedName>
        <fullName evidence="2">Uncharacterized protein</fullName>
    </submittedName>
</protein>
<sequence>MTLSSFRTQIEATKRKKKMKGRTNLEDTSTRHTTSNLINLRSRLINIKRTDYYHIGR</sequence>
<dbReference type="EMBL" id="MNCJ02000316">
    <property type="protein sequence ID" value="KAF5823235.1"/>
    <property type="molecule type" value="Genomic_DNA"/>
</dbReference>
<feature type="region of interest" description="Disordered" evidence="1">
    <location>
        <begin position="1"/>
        <end position="30"/>
    </location>
</feature>
<evidence type="ECO:0000313" key="2">
    <source>
        <dbReference type="EMBL" id="KAF5823235.1"/>
    </source>
</evidence>
<evidence type="ECO:0000256" key="1">
    <source>
        <dbReference type="SAM" id="MobiDB-lite"/>
    </source>
</evidence>
<reference evidence="2" key="1">
    <citation type="journal article" date="2017" name="Nature">
        <title>The sunflower genome provides insights into oil metabolism, flowering and Asterid evolution.</title>
        <authorList>
            <person name="Badouin H."/>
            <person name="Gouzy J."/>
            <person name="Grassa C.J."/>
            <person name="Murat F."/>
            <person name="Staton S.E."/>
            <person name="Cottret L."/>
            <person name="Lelandais-Briere C."/>
            <person name="Owens G.L."/>
            <person name="Carrere S."/>
            <person name="Mayjonade B."/>
            <person name="Legrand L."/>
            <person name="Gill N."/>
            <person name="Kane N.C."/>
            <person name="Bowers J.E."/>
            <person name="Hubner S."/>
            <person name="Bellec A."/>
            <person name="Berard A."/>
            <person name="Berges H."/>
            <person name="Blanchet N."/>
            <person name="Boniface M.C."/>
            <person name="Brunel D."/>
            <person name="Catrice O."/>
            <person name="Chaidir N."/>
            <person name="Claudel C."/>
            <person name="Donnadieu C."/>
            <person name="Faraut T."/>
            <person name="Fievet G."/>
            <person name="Helmstetter N."/>
            <person name="King M."/>
            <person name="Knapp S.J."/>
            <person name="Lai Z."/>
            <person name="Le Paslier M.C."/>
            <person name="Lippi Y."/>
            <person name="Lorenzon L."/>
            <person name="Mandel J.R."/>
            <person name="Marage G."/>
            <person name="Marchand G."/>
            <person name="Marquand E."/>
            <person name="Bret-Mestries E."/>
            <person name="Morien E."/>
            <person name="Nambeesan S."/>
            <person name="Nguyen T."/>
            <person name="Pegot-Espagnet P."/>
            <person name="Pouilly N."/>
            <person name="Raftis F."/>
            <person name="Sallet E."/>
            <person name="Schiex T."/>
            <person name="Thomas J."/>
            <person name="Vandecasteele C."/>
            <person name="Vares D."/>
            <person name="Vear F."/>
            <person name="Vautrin S."/>
            <person name="Crespi M."/>
            <person name="Mangin B."/>
            <person name="Burke J.M."/>
            <person name="Salse J."/>
            <person name="Munos S."/>
            <person name="Vincourt P."/>
            <person name="Rieseberg L.H."/>
            <person name="Langlade N.B."/>
        </authorList>
    </citation>
    <scope>NUCLEOTIDE SEQUENCE</scope>
    <source>
        <tissue evidence="2">Leaves</tissue>
    </source>
</reference>
<accession>A0A9K3P4K7</accession>
<dbReference type="AlphaFoldDB" id="A0A9K3P4K7"/>
<gene>
    <name evidence="2" type="ORF">HanXRQr2_Chr01g0036161</name>
</gene>
<keyword evidence="3" id="KW-1185">Reference proteome</keyword>
<name>A0A9K3P4K7_HELAN</name>
<proteinExistence type="predicted"/>
<dbReference type="Proteomes" id="UP000215914">
    <property type="component" value="Unassembled WGS sequence"/>
</dbReference>